<organism evidence="2 3">
    <name type="scientific">Aspergillus piperis CBS 112811</name>
    <dbReference type="NCBI Taxonomy" id="1448313"/>
    <lineage>
        <taxon>Eukaryota</taxon>
        <taxon>Fungi</taxon>
        <taxon>Dikarya</taxon>
        <taxon>Ascomycota</taxon>
        <taxon>Pezizomycotina</taxon>
        <taxon>Eurotiomycetes</taxon>
        <taxon>Eurotiomycetidae</taxon>
        <taxon>Eurotiales</taxon>
        <taxon>Aspergillaceae</taxon>
        <taxon>Aspergillus</taxon>
        <taxon>Aspergillus subgen. Circumdati</taxon>
    </lineage>
</organism>
<sequence>MTEARAYPHVRLDYCISDHLIFRVPDTWYTGAQQPGESTMICQLTESKTPIHQSRWLYGVQMDNAGSAEMKLAVARLADHETGKRHLVAVPDWRVAGTFFLGHGLLDWVRRASQLEAGANPSASPVLVERARGGESHRRSSQRR</sequence>
<protein>
    <submittedName>
        <fullName evidence="2">Uncharacterized protein</fullName>
    </submittedName>
</protein>
<dbReference type="RefSeq" id="XP_025516265.1">
    <property type="nucleotide sequence ID" value="XM_025662811.1"/>
</dbReference>
<reference evidence="2 3" key="1">
    <citation type="submission" date="2018-02" db="EMBL/GenBank/DDBJ databases">
        <title>The genomes of Aspergillus section Nigri reveals drivers in fungal speciation.</title>
        <authorList>
            <consortium name="DOE Joint Genome Institute"/>
            <person name="Vesth T.C."/>
            <person name="Nybo J."/>
            <person name="Theobald S."/>
            <person name="Brandl J."/>
            <person name="Frisvad J.C."/>
            <person name="Nielsen K.F."/>
            <person name="Lyhne E.K."/>
            <person name="Kogle M.E."/>
            <person name="Kuo A."/>
            <person name="Riley R."/>
            <person name="Clum A."/>
            <person name="Nolan M."/>
            <person name="Lipzen A."/>
            <person name="Salamov A."/>
            <person name="Henrissat B."/>
            <person name="Wiebenga A."/>
            <person name="De vries R.P."/>
            <person name="Grigoriev I.V."/>
            <person name="Mortensen U.H."/>
            <person name="Andersen M.R."/>
            <person name="Baker S.E."/>
        </authorList>
    </citation>
    <scope>NUCLEOTIDE SEQUENCE [LARGE SCALE GENOMIC DNA]</scope>
    <source>
        <strain evidence="2 3">CBS 112811</strain>
    </source>
</reference>
<feature type="compositionally biased region" description="Basic and acidic residues" evidence="1">
    <location>
        <begin position="129"/>
        <end position="138"/>
    </location>
</feature>
<dbReference type="AlphaFoldDB" id="A0A8G1VQ32"/>
<proteinExistence type="predicted"/>
<evidence type="ECO:0000313" key="3">
    <source>
        <dbReference type="Proteomes" id="UP000249526"/>
    </source>
</evidence>
<gene>
    <name evidence="2" type="ORF">BO85DRAFT_477052</name>
</gene>
<evidence type="ECO:0000256" key="1">
    <source>
        <dbReference type="SAM" id="MobiDB-lite"/>
    </source>
</evidence>
<dbReference type="Proteomes" id="UP000249526">
    <property type="component" value="Unassembled WGS sequence"/>
</dbReference>
<keyword evidence="3" id="KW-1185">Reference proteome</keyword>
<dbReference type="GeneID" id="37166213"/>
<name>A0A8G1VQ32_9EURO</name>
<evidence type="ECO:0000313" key="2">
    <source>
        <dbReference type="EMBL" id="RAH58343.1"/>
    </source>
</evidence>
<dbReference type="EMBL" id="KZ825060">
    <property type="protein sequence ID" value="RAH58343.1"/>
    <property type="molecule type" value="Genomic_DNA"/>
</dbReference>
<feature type="region of interest" description="Disordered" evidence="1">
    <location>
        <begin position="119"/>
        <end position="144"/>
    </location>
</feature>
<accession>A0A8G1VQ32</accession>